<dbReference type="PANTHER" id="PTHR38846:SF1">
    <property type="entry name" value="C3H1-TYPE DOMAIN-CONTAINING PROTEIN"/>
    <property type="match status" value="1"/>
</dbReference>
<feature type="compositionally biased region" description="Basic residues" evidence="1">
    <location>
        <begin position="453"/>
        <end position="465"/>
    </location>
</feature>
<feature type="domain" description="Ribonuclease H1 N-terminal" evidence="2">
    <location>
        <begin position="4"/>
        <end position="41"/>
    </location>
</feature>
<dbReference type="InterPro" id="IPR011320">
    <property type="entry name" value="RNase_H1_N"/>
</dbReference>
<accession>A0A4Q4N583</accession>
<dbReference type="PANTHER" id="PTHR38846">
    <property type="entry name" value="C3H1-TYPE DOMAIN-CONTAINING PROTEIN"/>
    <property type="match status" value="1"/>
</dbReference>
<evidence type="ECO:0000313" key="4">
    <source>
        <dbReference type="Proteomes" id="UP000291422"/>
    </source>
</evidence>
<dbReference type="Gene3D" id="3.40.970.10">
    <property type="entry name" value="Ribonuclease H1, N-terminal domain"/>
    <property type="match status" value="1"/>
</dbReference>
<evidence type="ECO:0000259" key="2">
    <source>
        <dbReference type="Pfam" id="PF01693"/>
    </source>
</evidence>
<comment type="caution">
    <text evidence="3">The sequence shown here is derived from an EMBL/GenBank/DDBJ whole genome shotgun (WGS) entry which is preliminary data.</text>
</comment>
<dbReference type="VEuPathDB" id="FungiDB:CC77DRAFT_1100445"/>
<feature type="compositionally biased region" description="Basic and acidic residues" evidence="1">
    <location>
        <begin position="424"/>
        <end position="434"/>
    </location>
</feature>
<feature type="region of interest" description="Disordered" evidence="1">
    <location>
        <begin position="229"/>
        <end position="326"/>
    </location>
</feature>
<dbReference type="EMBL" id="PDXD01000046">
    <property type="protein sequence ID" value="RYN69117.1"/>
    <property type="molecule type" value="Genomic_DNA"/>
</dbReference>
<dbReference type="AlphaFoldDB" id="A0A4Q4N583"/>
<dbReference type="Proteomes" id="UP000291422">
    <property type="component" value="Unassembled WGS sequence"/>
</dbReference>
<gene>
    <name evidence="3" type="ORF">AA0117_g11075</name>
</gene>
<dbReference type="SUPFAM" id="SSF55658">
    <property type="entry name" value="L9 N-domain-like"/>
    <property type="match status" value="1"/>
</dbReference>
<proteinExistence type="predicted"/>
<feature type="compositionally biased region" description="Low complexity" evidence="1">
    <location>
        <begin position="291"/>
        <end position="300"/>
    </location>
</feature>
<dbReference type="Pfam" id="PF01693">
    <property type="entry name" value="Cauli_VI"/>
    <property type="match status" value="1"/>
</dbReference>
<organism evidence="3 4">
    <name type="scientific">Alternaria alternata</name>
    <name type="common">Alternaria rot fungus</name>
    <name type="synonym">Torula alternata</name>
    <dbReference type="NCBI Taxonomy" id="5599"/>
    <lineage>
        <taxon>Eukaryota</taxon>
        <taxon>Fungi</taxon>
        <taxon>Dikarya</taxon>
        <taxon>Ascomycota</taxon>
        <taxon>Pezizomycotina</taxon>
        <taxon>Dothideomycetes</taxon>
        <taxon>Pleosporomycetidae</taxon>
        <taxon>Pleosporales</taxon>
        <taxon>Pleosporineae</taxon>
        <taxon>Pleosporaceae</taxon>
        <taxon>Alternaria</taxon>
        <taxon>Alternaria sect. Alternaria</taxon>
        <taxon>Alternaria alternata complex</taxon>
    </lineage>
</organism>
<protein>
    <recommendedName>
        <fullName evidence="2">Ribonuclease H1 N-terminal domain-containing protein</fullName>
    </recommendedName>
</protein>
<sequence length="465" mass="52890">MVTKYHAVTRGKRPGLYNSLEDARQQVIDFPGSWVETCDSLKLAAKYMCHVGRVPYDHIRVFNRAFIEQGSFIPQPSNSFKQEIGLFASSQQLTREEEKKARVDAIRDEIIYRYLPEGLYYLQMNHPSGRIRLDDDQKLLIYQRVCEQLGKKSHRDIDECIAELKRPPYVNIIDFVDVLRKGGTLRIFSDPLKFCDYTRKNRIDLNYAKESEFLCPFLQDLQELRRLSSKPCRGHQSNGSRQQPRTRKDSALLLSPRPGNKFVKPEISNDPHMVPPVGNYQFSLEPPPLSPSLSEFSSSSKEFDDATPSPVSSSVTTSPSHGSEKLSTNVKIEPTFPVMPAQVLDDIGACLEDDKEIATQLSQQPLKAEVGEDIPEDMFQDDEEISTQLSQQPSKAQVGEDISEDMLEYMIQDDKEISTQLTQEWHDTGPEESSRTTTTGKRKQSMASDLTHAVKRAGKMLKTHR</sequence>
<evidence type="ECO:0000313" key="3">
    <source>
        <dbReference type="EMBL" id="RYN69117.1"/>
    </source>
</evidence>
<dbReference type="InterPro" id="IPR037056">
    <property type="entry name" value="RNase_H1_N_sf"/>
</dbReference>
<dbReference type="InterPro" id="IPR009027">
    <property type="entry name" value="Ribosomal_bL9/RNase_H1_N"/>
</dbReference>
<evidence type="ECO:0000256" key="1">
    <source>
        <dbReference type="SAM" id="MobiDB-lite"/>
    </source>
</evidence>
<feature type="compositionally biased region" description="Low complexity" evidence="1">
    <location>
        <begin position="307"/>
        <end position="320"/>
    </location>
</feature>
<reference evidence="4" key="1">
    <citation type="journal article" date="2019" name="bioRxiv">
        <title>Genomics, evolutionary history and diagnostics of the Alternaria alternata species group including apple and Asian pear pathotypes.</title>
        <authorList>
            <person name="Armitage A.D."/>
            <person name="Cockerton H.M."/>
            <person name="Sreenivasaprasad S."/>
            <person name="Woodhall J.W."/>
            <person name="Lane C.R."/>
            <person name="Harrison R.J."/>
            <person name="Clarkson J.P."/>
        </authorList>
    </citation>
    <scope>NUCLEOTIDE SEQUENCE [LARGE SCALE GENOMIC DNA]</scope>
    <source>
        <strain evidence="4">FERA 1177</strain>
    </source>
</reference>
<feature type="region of interest" description="Disordered" evidence="1">
    <location>
        <begin position="422"/>
        <end position="465"/>
    </location>
</feature>
<name>A0A4Q4N583_ALTAL</name>